<dbReference type="InterPro" id="IPR015366">
    <property type="entry name" value="S53_propep"/>
</dbReference>
<keyword evidence="4 8" id="KW-0378">Hydrolase</keyword>
<feature type="binding site" evidence="8">
    <location>
        <position position="428"/>
    </location>
    <ligand>
        <name>Ca(2+)</name>
        <dbReference type="ChEBI" id="CHEBI:29108"/>
    </ligand>
</feature>
<evidence type="ECO:0000256" key="9">
    <source>
        <dbReference type="SAM" id="SignalP"/>
    </source>
</evidence>
<keyword evidence="5 8" id="KW-0720">Serine protease</keyword>
<dbReference type="GO" id="GO:0046872">
    <property type="term" value="F:metal ion binding"/>
    <property type="evidence" value="ECO:0007669"/>
    <property type="project" value="UniProtKB-UniRule"/>
</dbReference>
<feature type="binding site" evidence="8">
    <location>
        <position position="391"/>
    </location>
    <ligand>
        <name>Ca(2+)</name>
        <dbReference type="ChEBI" id="CHEBI:29108"/>
    </ligand>
</feature>
<evidence type="ECO:0000313" key="12">
    <source>
        <dbReference type="Proteomes" id="UP001201980"/>
    </source>
</evidence>
<feature type="chain" id="PRO_5042098552" evidence="9">
    <location>
        <begin position="19"/>
        <end position="456"/>
    </location>
</feature>
<evidence type="ECO:0000256" key="5">
    <source>
        <dbReference type="ARBA" id="ARBA00022825"/>
    </source>
</evidence>
<dbReference type="GO" id="GO:0004252">
    <property type="term" value="F:serine-type endopeptidase activity"/>
    <property type="evidence" value="ECO:0007669"/>
    <property type="project" value="UniProtKB-UniRule"/>
</dbReference>
<dbReference type="InterPro" id="IPR030400">
    <property type="entry name" value="Sedolisin_dom"/>
</dbReference>
<dbReference type="GO" id="GO:0006508">
    <property type="term" value="P:proteolysis"/>
    <property type="evidence" value="ECO:0007669"/>
    <property type="project" value="UniProtKB-KW"/>
</dbReference>
<organism evidence="11 12">
    <name type="scientific">Zalerion maritima</name>
    <dbReference type="NCBI Taxonomy" id="339359"/>
    <lineage>
        <taxon>Eukaryota</taxon>
        <taxon>Fungi</taxon>
        <taxon>Dikarya</taxon>
        <taxon>Ascomycota</taxon>
        <taxon>Pezizomycotina</taxon>
        <taxon>Sordariomycetes</taxon>
        <taxon>Lulworthiomycetidae</taxon>
        <taxon>Lulworthiales</taxon>
        <taxon>Lulworthiaceae</taxon>
        <taxon>Zalerion</taxon>
    </lineage>
</organism>
<gene>
    <name evidence="11" type="ORF">MKZ38_006525</name>
</gene>
<evidence type="ECO:0000259" key="10">
    <source>
        <dbReference type="PROSITE" id="PS51695"/>
    </source>
</evidence>
<name>A0AAD5S0B6_9PEZI</name>
<dbReference type="Pfam" id="PF09286">
    <property type="entry name" value="Pro-kuma_activ"/>
    <property type="match status" value="1"/>
</dbReference>
<dbReference type="PROSITE" id="PS51695">
    <property type="entry name" value="SEDOLISIN"/>
    <property type="match status" value="1"/>
</dbReference>
<evidence type="ECO:0000313" key="11">
    <source>
        <dbReference type="EMBL" id="KAJ2907231.1"/>
    </source>
</evidence>
<evidence type="ECO:0000256" key="1">
    <source>
        <dbReference type="ARBA" id="ARBA00004239"/>
    </source>
</evidence>
<evidence type="ECO:0000256" key="4">
    <source>
        <dbReference type="ARBA" id="ARBA00022801"/>
    </source>
</evidence>
<dbReference type="InterPro" id="IPR036852">
    <property type="entry name" value="Peptidase_S8/S53_dom_sf"/>
</dbReference>
<keyword evidence="6 8" id="KW-0106">Calcium</keyword>
<feature type="domain" description="Peptidase S53" evidence="10">
    <location>
        <begin position="63"/>
        <end position="448"/>
    </location>
</feature>
<evidence type="ECO:0000256" key="6">
    <source>
        <dbReference type="ARBA" id="ARBA00022837"/>
    </source>
</evidence>
<feature type="active site" description="Charge relay system" evidence="8">
    <location>
        <position position="349"/>
    </location>
</feature>
<feature type="active site" description="Charge relay system" evidence="8">
    <location>
        <position position="145"/>
    </location>
</feature>
<evidence type="ECO:0000256" key="8">
    <source>
        <dbReference type="PROSITE-ProRule" id="PRU01032"/>
    </source>
</evidence>
<evidence type="ECO:0000256" key="2">
    <source>
        <dbReference type="ARBA" id="ARBA00022670"/>
    </source>
</evidence>
<comment type="subcellular location">
    <subcellularLocation>
        <location evidence="1">Secreted</location>
        <location evidence="1">Extracellular space</location>
    </subcellularLocation>
</comment>
<keyword evidence="3 8" id="KW-0479">Metal-binding</keyword>
<dbReference type="AlphaFoldDB" id="A0AAD5S0B6"/>
<dbReference type="PANTHER" id="PTHR14218:SF34">
    <property type="entry name" value="TRIPEPTIDYL-PEPTIDASE SED4"/>
    <property type="match status" value="1"/>
</dbReference>
<comment type="cofactor">
    <cofactor evidence="8">
        <name>Ca(2+)</name>
        <dbReference type="ChEBI" id="CHEBI:29108"/>
    </cofactor>
    <text evidence="8">Binds 1 Ca(2+) ion per subunit.</text>
</comment>
<proteinExistence type="predicted"/>
<protein>
    <submittedName>
        <fullName evidence="11">Subtilisin-like protein</fullName>
    </submittedName>
</protein>
<dbReference type="SMART" id="SM00944">
    <property type="entry name" value="Pro-kuma_activ"/>
    <property type="match status" value="1"/>
</dbReference>
<keyword evidence="9" id="KW-0732">Signal</keyword>
<feature type="signal peptide" evidence="9">
    <location>
        <begin position="1"/>
        <end position="18"/>
    </location>
</feature>
<dbReference type="InterPro" id="IPR050819">
    <property type="entry name" value="Tripeptidyl-peptidase_I"/>
</dbReference>
<evidence type="ECO:0000256" key="3">
    <source>
        <dbReference type="ARBA" id="ARBA00022723"/>
    </source>
</evidence>
<feature type="active site" description="Charge relay system" evidence="8">
    <location>
        <position position="149"/>
    </location>
</feature>
<accession>A0AAD5S0B6</accession>
<sequence>MASTIRTIVIFLAASVQAEVNKRSAILPSRASVPAQAPCHTMSLQFALRFSYTAQIEEDLKRLSSPDSICYLAGSSYISIATTVEKANELLDAEFLYYDVEGMKKLRTTRYSVPEELDQWVELVNPTTYFGFYEGDEIDFYAASEANLDAQFLDAIVKTLPLQKYITGGSSPFVPNIEVPDDASNTNEPYLEFYNYLLEKQNEEIPQVISILYDDDEESVPEEYAVRLCSMMGMRGVTLLHASGDLGIGASCESNDGETGPIFMPQFPGTCPWATSVGGTQFSNPEVGWVAAGAGFSEYVPQPWHQKSDISDVHTNFSARGFPDITAHNLSPPYYYFSSGVMGYAGGTSAATPVVGGLVVLLNDVRLRKGFPVMGFINPWLCANAGDALKDIQEGRVIGCEGTNYQSEGTVEGQIIPHAPWNSTEGCDPPSGLGIPSFADMLKVAIKGLENRTFET</sequence>
<dbReference type="EMBL" id="JAKWBI020000003">
    <property type="protein sequence ID" value="KAJ2907231.1"/>
    <property type="molecule type" value="Genomic_DNA"/>
</dbReference>
<dbReference type="SUPFAM" id="SSF54897">
    <property type="entry name" value="Protease propeptides/inhibitors"/>
    <property type="match status" value="1"/>
</dbReference>
<evidence type="ECO:0000256" key="7">
    <source>
        <dbReference type="ARBA" id="ARBA00023145"/>
    </source>
</evidence>
<dbReference type="GO" id="GO:0005576">
    <property type="term" value="C:extracellular region"/>
    <property type="evidence" value="ECO:0007669"/>
    <property type="project" value="UniProtKB-SubCell"/>
</dbReference>
<dbReference type="GO" id="GO:0008240">
    <property type="term" value="F:tripeptidyl-peptidase activity"/>
    <property type="evidence" value="ECO:0007669"/>
    <property type="project" value="TreeGrafter"/>
</dbReference>
<dbReference type="Proteomes" id="UP001201980">
    <property type="component" value="Unassembled WGS sequence"/>
</dbReference>
<dbReference type="SUPFAM" id="SSF52743">
    <property type="entry name" value="Subtilisin-like"/>
    <property type="match status" value="1"/>
</dbReference>
<keyword evidence="7" id="KW-0865">Zymogen</keyword>
<reference evidence="11" key="1">
    <citation type="submission" date="2022-07" db="EMBL/GenBank/DDBJ databases">
        <title>Draft genome sequence of Zalerion maritima ATCC 34329, a (micro)plastics degrading marine fungus.</title>
        <authorList>
            <person name="Paco A."/>
            <person name="Goncalves M.F.M."/>
            <person name="Rocha-Santos T.A.P."/>
            <person name="Alves A."/>
        </authorList>
    </citation>
    <scope>NUCLEOTIDE SEQUENCE</scope>
    <source>
        <strain evidence="11">ATCC 34329</strain>
    </source>
</reference>
<keyword evidence="2 8" id="KW-0645">Protease</keyword>
<dbReference type="CDD" id="cd04056">
    <property type="entry name" value="Peptidases_S53"/>
    <property type="match status" value="1"/>
</dbReference>
<dbReference type="Gene3D" id="3.40.50.200">
    <property type="entry name" value="Peptidase S8/S53 domain"/>
    <property type="match status" value="1"/>
</dbReference>
<dbReference type="PANTHER" id="PTHR14218">
    <property type="entry name" value="PROTEASE S8 TRIPEPTIDYL PEPTIDASE I CLN2"/>
    <property type="match status" value="1"/>
</dbReference>
<feature type="binding site" evidence="8">
    <location>
        <position position="426"/>
    </location>
    <ligand>
        <name>Ca(2+)</name>
        <dbReference type="ChEBI" id="CHEBI:29108"/>
    </ligand>
</feature>
<feature type="binding site" evidence="8">
    <location>
        <position position="392"/>
    </location>
    <ligand>
        <name>Ca(2+)</name>
        <dbReference type="ChEBI" id="CHEBI:29108"/>
    </ligand>
</feature>
<keyword evidence="12" id="KW-1185">Reference proteome</keyword>
<comment type="caution">
    <text evidence="11">The sequence shown here is derived from an EMBL/GenBank/DDBJ whole genome shotgun (WGS) entry which is preliminary data.</text>
</comment>